<evidence type="ECO:0000313" key="3">
    <source>
        <dbReference type="EMBL" id="OGZ13313.1"/>
    </source>
</evidence>
<dbReference type="GO" id="GO:0005737">
    <property type="term" value="C:cytoplasm"/>
    <property type="evidence" value="ECO:0007669"/>
    <property type="project" value="TreeGrafter"/>
</dbReference>
<evidence type="ECO:0000256" key="1">
    <source>
        <dbReference type="ARBA" id="ARBA00023152"/>
    </source>
</evidence>
<dbReference type="EMBL" id="MHLO01000005">
    <property type="protein sequence ID" value="OGZ13313.1"/>
    <property type="molecule type" value="Genomic_DNA"/>
</dbReference>
<dbReference type="Pfam" id="PF00300">
    <property type="entry name" value="His_Phos_1"/>
    <property type="match status" value="1"/>
</dbReference>
<dbReference type="STRING" id="1798664.A3C93_00140"/>
<dbReference type="InterPro" id="IPR013078">
    <property type="entry name" value="His_Pase_superF_clade-1"/>
</dbReference>
<dbReference type="PROSITE" id="PS00175">
    <property type="entry name" value="PG_MUTASE"/>
    <property type="match status" value="1"/>
</dbReference>
<dbReference type="InterPro" id="IPR029033">
    <property type="entry name" value="His_PPase_superfam"/>
</dbReference>
<proteinExistence type="predicted"/>
<dbReference type="InterPro" id="IPR001345">
    <property type="entry name" value="PG/BPGM_mutase_AS"/>
</dbReference>
<dbReference type="Proteomes" id="UP000178636">
    <property type="component" value="Unassembled WGS sequence"/>
</dbReference>
<dbReference type="PANTHER" id="PTHR48100">
    <property type="entry name" value="BROAD-SPECIFICITY PHOSPHATASE YOR283W-RELATED"/>
    <property type="match status" value="1"/>
</dbReference>
<reference evidence="3 4" key="1">
    <citation type="journal article" date="2016" name="Nat. Commun.">
        <title>Thousands of microbial genomes shed light on interconnected biogeochemical processes in an aquifer system.</title>
        <authorList>
            <person name="Anantharaman K."/>
            <person name="Brown C.T."/>
            <person name="Hug L.A."/>
            <person name="Sharon I."/>
            <person name="Castelle C.J."/>
            <person name="Probst A.J."/>
            <person name="Thomas B.C."/>
            <person name="Singh A."/>
            <person name="Wilkins M.J."/>
            <person name="Karaoz U."/>
            <person name="Brodie E.L."/>
            <person name="Williams K.H."/>
            <person name="Hubbard S.S."/>
            <person name="Banfield J.F."/>
        </authorList>
    </citation>
    <scope>NUCLEOTIDE SEQUENCE [LARGE SCALE GENOMIC DNA]</scope>
</reference>
<evidence type="ECO:0000313" key="4">
    <source>
        <dbReference type="Proteomes" id="UP000178636"/>
    </source>
</evidence>
<accession>A0A1G2DII4</accession>
<keyword evidence="1" id="KW-0324">Glycolysis</keyword>
<dbReference type="PANTHER" id="PTHR48100:SF1">
    <property type="entry name" value="HISTIDINE PHOSPHATASE FAMILY PROTEIN-RELATED"/>
    <property type="match status" value="1"/>
</dbReference>
<name>A0A1G2DII4_9BACT</name>
<dbReference type="InterPro" id="IPR050275">
    <property type="entry name" value="PGM_Phosphatase"/>
</dbReference>
<evidence type="ECO:0000256" key="2">
    <source>
        <dbReference type="ARBA" id="ARBA00023235"/>
    </source>
</evidence>
<evidence type="ECO:0008006" key="5">
    <source>
        <dbReference type="Google" id="ProtNLM"/>
    </source>
</evidence>
<organism evidence="3 4">
    <name type="scientific">Candidatus Lloydbacteria bacterium RIFCSPHIGHO2_02_FULL_54_17</name>
    <dbReference type="NCBI Taxonomy" id="1798664"/>
    <lineage>
        <taxon>Bacteria</taxon>
        <taxon>Candidatus Lloydiibacteriota</taxon>
    </lineage>
</organism>
<keyword evidence="2" id="KW-0413">Isomerase</keyword>
<dbReference type="GO" id="GO:0016791">
    <property type="term" value="F:phosphatase activity"/>
    <property type="evidence" value="ECO:0007669"/>
    <property type="project" value="TreeGrafter"/>
</dbReference>
<dbReference type="SMART" id="SM00855">
    <property type="entry name" value="PGAM"/>
    <property type="match status" value="1"/>
</dbReference>
<dbReference type="Gene3D" id="3.40.50.1240">
    <property type="entry name" value="Phosphoglycerate mutase-like"/>
    <property type="match status" value="1"/>
</dbReference>
<sequence length="221" mass="25034">MIKKQVYLVRHGESVTNATKIHFGPSVELTELGKEQAKVVAGRLKKIGATRIIASPYKRTRATGEEIAGALGLPLEYSELFVERRGPSVVHNRHGDEPEVRRVWHEISTNAHVPGWRHSDEENFTDLLLRAKQALAFLEALPEECVIVVSHGMTLKMLLAHILLGDRLDGRIFWDCFVPAKNIANTGIMHVEFTDRFDGKGLYWKLVSWNDHAHLDRDELT</sequence>
<dbReference type="SUPFAM" id="SSF53254">
    <property type="entry name" value="Phosphoglycerate mutase-like"/>
    <property type="match status" value="1"/>
</dbReference>
<dbReference type="CDD" id="cd07067">
    <property type="entry name" value="HP_PGM_like"/>
    <property type="match status" value="1"/>
</dbReference>
<dbReference type="AlphaFoldDB" id="A0A1G2DII4"/>
<protein>
    <recommendedName>
        <fullName evidence="5">Phosphoglycerate mutase</fullName>
    </recommendedName>
</protein>
<gene>
    <name evidence="3" type="ORF">A3C93_00140</name>
</gene>
<comment type="caution">
    <text evidence="3">The sequence shown here is derived from an EMBL/GenBank/DDBJ whole genome shotgun (WGS) entry which is preliminary data.</text>
</comment>